<dbReference type="EMBL" id="WTUW01000009">
    <property type="protein sequence ID" value="MZR31774.1"/>
    <property type="molecule type" value="Genomic_DNA"/>
</dbReference>
<gene>
    <name evidence="1" type="ORF">GQE98_14150</name>
</gene>
<dbReference type="AlphaFoldDB" id="A0A6L8WAT1"/>
<comment type="caution">
    <text evidence="1">The sequence shown here is derived from an EMBL/GenBank/DDBJ whole genome shotgun (WGS) entry which is preliminary data.</text>
</comment>
<accession>A0A6L8WAT1</accession>
<evidence type="ECO:0000313" key="2">
    <source>
        <dbReference type="Proteomes" id="UP000476030"/>
    </source>
</evidence>
<reference evidence="1 2" key="1">
    <citation type="submission" date="2019-12" db="EMBL/GenBank/DDBJ databases">
        <title>Snethiella sp. nov. sp. isolated from sea sand.</title>
        <authorList>
            <person name="Kim J."/>
            <person name="Jeong S.E."/>
            <person name="Jung H.S."/>
            <person name="Jeon C.O."/>
        </authorList>
    </citation>
    <scope>NUCLEOTIDE SEQUENCE [LARGE SCALE GENOMIC DNA]</scope>
    <source>
        <strain evidence="1 2">DP05</strain>
    </source>
</reference>
<keyword evidence="2" id="KW-1185">Reference proteome</keyword>
<proteinExistence type="predicted"/>
<protein>
    <submittedName>
        <fullName evidence="1">Uncharacterized protein</fullName>
    </submittedName>
</protein>
<dbReference type="Proteomes" id="UP000476030">
    <property type="component" value="Unassembled WGS sequence"/>
</dbReference>
<sequence length="76" mass="8129">MSNAQCFFTLASGADGENAVETNHQVYEQYFHSANALLTARASPTGDTHVGQGGTVLTFFGLYVALHQAATTILFF</sequence>
<dbReference type="RefSeq" id="WP_161316368.1">
    <property type="nucleotide sequence ID" value="NZ_WTUW01000009.1"/>
</dbReference>
<organism evidence="1 2">
    <name type="scientific">Sneathiella litorea</name>
    <dbReference type="NCBI Taxonomy" id="2606216"/>
    <lineage>
        <taxon>Bacteria</taxon>
        <taxon>Pseudomonadati</taxon>
        <taxon>Pseudomonadota</taxon>
        <taxon>Alphaproteobacteria</taxon>
        <taxon>Sneathiellales</taxon>
        <taxon>Sneathiellaceae</taxon>
        <taxon>Sneathiella</taxon>
    </lineage>
</organism>
<name>A0A6L8WAT1_9PROT</name>
<evidence type="ECO:0000313" key="1">
    <source>
        <dbReference type="EMBL" id="MZR31774.1"/>
    </source>
</evidence>